<evidence type="ECO:0000259" key="9">
    <source>
        <dbReference type="Pfam" id="PF20238"/>
    </source>
</evidence>
<dbReference type="AlphaFoldDB" id="A0AAV5R6W5"/>
<feature type="chain" id="PRO_5043876423" description="Copper acquisition factor BIM1-like domain-containing protein" evidence="8">
    <location>
        <begin position="19"/>
        <end position="285"/>
    </location>
</feature>
<gene>
    <name evidence="10" type="ORF">DAPK24_038350</name>
</gene>
<keyword evidence="5" id="KW-0472">Membrane</keyword>
<evidence type="ECO:0000256" key="1">
    <source>
        <dbReference type="ARBA" id="ARBA00004609"/>
    </source>
</evidence>
<evidence type="ECO:0000313" key="11">
    <source>
        <dbReference type="Proteomes" id="UP001378960"/>
    </source>
</evidence>
<proteinExistence type="predicted"/>
<dbReference type="CDD" id="cd21176">
    <property type="entry name" value="LPMO_auxiliary-like"/>
    <property type="match status" value="1"/>
</dbReference>
<dbReference type="PANTHER" id="PTHR34992:SF1">
    <property type="entry name" value="COPPER ACQUISITION FACTOR BIM1-LIKE DOMAIN-CONTAINING PROTEIN"/>
    <property type="match status" value="1"/>
</dbReference>
<dbReference type="Proteomes" id="UP001378960">
    <property type="component" value="Unassembled WGS sequence"/>
</dbReference>
<evidence type="ECO:0000256" key="2">
    <source>
        <dbReference type="ARBA" id="ARBA00022475"/>
    </source>
</evidence>
<evidence type="ECO:0000256" key="3">
    <source>
        <dbReference type="ARBA" id="ARBA00022622"/>
    </source>
</evidence>
<comment type="caution">
    <text evidence="10">The sequence shown here is derived from an EMBL/GenBank/DDBJ whole genome shotgun (WGS) entry which is preliminary data.</text>
</comment>
<dbReference type="PANTHER" id="PTHR34992">
    <property type="entry name" value="HYPHAL ANASTAMOSIS-7 PROTEIN"/>
    <property type="match status" value="1"/>
</dbReference>
<organism evidence="10 11">
    <name type="scientific">Pichia kluyveri</name>
    <name type="common">Yeast</name>
    <dbReference type="NCBI Taxonomy" id="36015"/>
    <lineage>
        <taxon>Eukaryota</taxon>
        <taxon>Fungi</taxon>
        <taxon>Dikarya</taxon>
        <taxon>Ascomycota</taxon>
        <taxon>Saccharomycotina</taxon>
        <taxon>Pichiomycetes</taxon>
        <taxon>Pichiales</taxon>
        <taxon>Pichiaceae</taxon>
        <taxon>Pichia</taxon>
    </lineage>
</organism>
<feature type="signal peptide" evidence="8">
    <location>
        <begin position="1"/>
        <end position="18"/>
    </location>
</feature>
<dbReference type="EMBL" id="BTGB01000005">
    <property type="protein sequence ID" value="GMM47260.1"/>
    <property type="molecule type" value="Genomic_DNA"/>
</dbReference>
<evidence type="ECO:0000256" key="4">
    <source>
        <dbReference type="ARBA" id="ARBA00022729"/>
    </source>
</evidence>
<dbReference type="InterPro" id="IPR046936">
    <property type="entry name" value="BIM1-like"/>
</dbReference>
<dbReference type="GO" id="GO:0005886">
    <property type="term" value="C:plasma membrane"/>
    <property type="evidence" value="ECO:0007669"/>
    <property type="project" value="UniProtKB-SubCell"/>
</dbReference>
<keyword evidence="11" id="KW-1185">Reference proteome</keyword>
<keyword evidence="4 8" id="KW-0732">Signal</keyword>
<name>A0AAV5R6W5_PICKL</name>
<accession>A0AAV5R6W5</accession>
<reference evidence="10 11" key="1">
    <citation type="journal article" date="2023" name="Elife">
        <title>Identification of key yeast species and microbe-microbe interactions impacting larval growth of Drosophila in the wild.</title>
        <authorList>
            <person name="Mure A."/>
            <person name="Sugiura Y."/>
            <person name="Maeda R."/>
            <person name="Honda K."/>
            <person name="Sakurai N."/>
            <person name="Takahashi Y."/>
            <person name="Watada M."/>
            <person name="Katoh T."/>
            <person name="Gotoh A."/>
            <person name="Gotoh Y."/>
            <person name="Taniguchi I."/>
            <person name="Nakamura K."/>
            <person name="Hayashi T."/>
            <person name="Katayama T."/>
            <person name="Uemura T."/>
            <person name="Hattori Y."/>
        </authorList>
    </citation>
    <scope>NUCLEOTIDE SEQUENCE [LARGE SCALE GENOMIC DNA]</scope>
    <source>
        <strain evidence="10 11">PK-24</strain>
    </source>
</reference>
<evidence type="ECO:0000256" key="5">
    <source>
        <dbReference type="ARBA" id="ARBA00023136"/>
    </source>
</evidence>
<keyword evidence="3" id="KW-0336">GPI-anchor</keyword>
<dbReference type="InterPro" id="IPR046530">
    <property type="entry name" value="BIM1-like_dom"/>
</dbReference>
<keyword evidence="6" id="KW-0325">Glycoprotein</keyword>
<keyword evidence="2" id="KW-1003">Cell membrane</keyword>
<protein>
    <recommendedName>
        <fullName evidence="9">Copper acquisition factor BIM1-like domain-containing protein</fullName>
    </recommendedName>
</protein>
<comment type="subcellular location">
    <subcellularLocation>
        <location evidence="1">Cell membrane</location>
        <topology evidence="1">Lipid-anchor</topology>
        <topology evidence="1">GPI-anchor</topology>
    </subcellularLocation>
</comment>
<evidence type="ECO:0000256" key="7">
    <source>
        <dbReference type="ARBA" id="ARBA00023288"/>
    </source>
</evidence>
<dbReference type="GO" id="GO:0098552">
    <property type="term" value="C:side of membrane"/>
    <property type="evidence" value="ECO:0007669"/>
    <property type="project" value="UniProtKB-KW"/>
</dbReference>
<feature type="domain" description="Copper acquisition factor BIM1-like" evidence="9">
    <location>
        <begin position="17"/>
        <end position="164"/>
    </location>
</feature>
<keyword evidence="7" id="KW-0449">Lipoprotein</keyword>
<evidence type="ECO:0000256" key="8">
    <source>
        <dbReference type="SAM" id="SignalP"/>
    </source>
</evidence>
<sequence>MNFAQIVLVTLLSEVVSAHFRVPFPGERNATNWDTQTESPCGGDNKAVLPRYEWNPNGSPIEINYHHTFGVGAMYFCGSGNCTTGSDFNELIYEPIDQQKGNFCLPSVEIPSKYNKINQTGVIQIIYAANSKDGKGYEYMYNCVDVIVSENGPIFNGQCSNSTQGSFDEGVVELEKVATKQLDSFSVLTYLDAHKGSASAIGSKSATTTSSMDMDMGGMDMSGMDMGGMTISTTSSSLSSMDMDNTISSTSNNGTITSISKISSAGANLLTLSFSNLILIALSLL</sequence>
<dbReference type="Pfam" id="PF20238">
    <property type="entry name" value="BIM1-like_dom"/>
    <property type="match status" value="1"/>
</dbReference>
<evidence type="ECO:0000313" key="10">
    <source>
        <dbReference type="EMBL" id="GMM47260.1"/>
    </source>
</evidence>
<evidence type="ECO:0000256" key="6">
    <source>
        <dbReference type="ARBA" id="ARBA00023180"/>
    </source>
</evidence>